<evidence type="ECO:0000313" key="1">
    <source>
        <dbReference type="EMBL" id="KAF1014210.1"/>
    </source>
</evidence>
<evidence type="ECO:0000313" key="2">
    <source>
        <dbReference type="Proteomes" id="UP000487117"/>
    </source>
</evidence>
<accession>A0A7V8FF07</accession>
<organism evidence="1 2">
    <name type="scientific">Stenotrophomonas maltophilia</name>
    <name type="common">Pseudomonas maltophilia</name>
    <name type="synonym">Xanthomonas maltophilia</name>
    <dbReference type="NCBI Taxonomy" id="40324"/>
    <lineage>
        <taxon>Bacteria</taxon>
        <taxon>Pseudomonadati</taxon>
        <taxon>Pseudomonadota</taxon>
        <taxon>Gammaproteobacteria</taxon>
        <taxon>Lysobacterales</taxon>
        <taxon>Lysobacteraceae</taxon>
        <taxon>Stenotrophomonas</taxon>
        <taxon>Stenotrophomonas maltophilia group</taxon>
    </lineage>
</organism>
<reference evidence="2" key="1">
    <citation type="journal article" date="2020" name="MBio">
        <title>Horizontal gene transfer to a defensive symbiont with a reduced genome amongst a multipartite beetle microbiome.</title>
        <authorList>
            <person name="Waterworth S.C."/>
            <person name="Florez L.V."/>
            <person name="Rees E.R."/>
            <person name="Hertweck C."/>
            <person name="Kaltenpoth M."/>
            <person name="Kwan J.C."/>
        </authorList>
    </citation>
    <scope>NUCLEOTIDE SEQUENCE [LARGE SCALE GENOMIC DNA]</scope>
</reference>
<proteinExistence type="predicted"/>
<dbReference type="Proteomes" id="UP000487117">
    <property type="component" value="Unassembled WGS sequence"/>
</dbReference>
<name>A0A7V8FF07_STEMA</name>
<comment type="caution">
    <text evidence="1">The sequence shown here is derived from an EMBL/GenBank/DDBJ whole genome shotgun (WGS) entry which is preliminary data.</text>
</comment>
<gene>
    <name evidence="1" type="ORF">GAK31_03234</name>
</gene>
<protein>
    <submittedName>
        <fullName evidence="1">Uncharacterized protein</fullName>
    </submittedName>
</protein>
<dbReference type="AlphaFoldDB" id="A0A7V8FF07"/>
<dbReference type="EMBL" id="WNDS01000004">
    <property type="protein sequence ID" value="KAF1014210.1"/>
    <property type="molecule type" value="Genomic_DNA"/>
</dbReference>
<sequence length="105" mass="11360">MEDGTPAREYTSTHRLRCGNAMIELEIASPHPVRVVRLAVDGAAVPARQLQAFNAQSPGRGWFEGITSSCTSTRQALTLRVSTPTGPVALPLVFEGGRWVDTRGR</sequence>